<reference evidence="4 5" key="1">
    <citation type="journal article" date="2009" name="Genome Res.">
        <title>Comparative genomics of protoploid Saccharomycetaceae.</title>
        <authorList>
            <consortium name="The Genolevures Consortium"/>
            <person name="Souciet J.-L."/>
            <person name="Dujon B."/>
            <person name="Gaillardin C."/>
            <person name="Johnston M."/>
            <person name="Baret P.V."/>
            <person name="Cliften P."/>
            <person name="Sherman D.J."/>
            <person name="Weissenbach J."/>
            <person name="Westhof E."/>
            <person name="Wincker P."/>
            <person name="Jubin C."/>
            <person name="Poulain J."/>
            <person name="Barbe V."/>
            <person name="Segurens B."/>
            <person name="Artiguenave F."/>
            <person name="Anthouard V."/>
            <person name="Vacherie B."/>
            <person name="Val M.-E."/>
            <person name="Fulton R.S."/>
            <person name="Minx P."/>
            <person name="Wilson R."/>
            <person name="Durrens P."/>
            <person name="Jean G."/>
            <person name="Marck C."/>
            <person name="Martin T."/>
            <person name="Nikolski M."/>
            <person name="Rolland T."/>
            <person name="Seret M.-L."/>
            <person name="Casaregola S."/>
            <person name="Despons L."/>
            <person name="Fairhead C."/>
            <person name="Fischer G."/>
            <person name="Lafontaine I."/>
            <person name="Leh V."/>
            <person name="Lemaire M."/>
            <person name="de Montigny J."/>
            <person name="Neuveglise C."/>
            <person name="Thierry A."/>
            <person name="Blanc-Lenfle I."/>
            <person name="Bleykasten C."/>
            <person name="Diffels J."/>
            <person name="Fritsch E."/>
            <person name="Frangeul L."/>
            <person name="Goeffon A."/>
            <person name="Jauniaux N."/>
            <person name="Kachouri-Lafond R."/>
            <person name="Payen C."/>
            <person name="Potier S."/>
            <person name="Pribylova L."/>
            <person name="Ozanne C."/>
            <person name="Richard G.-F."/>
            <person name="Sacerdot C."/>
            <person name="Straub M.-L."/>
            <person name="Talla E."/>
        </authorList>
    </citation>
    <scope>NUCLEOTIDE SEQUENCE [LARGE SCALE GENOMIC DNA]</scope>
    <source>
        <strain evidence="4 5">ATCC 2623 / CBS 732 / BCRC 21506 / NBRC 1130 / NCYC 568 / NRRL Y-229</strain>
    </source>
</reference>
<dbReference type="InterPro" id="IPR053019">
    <property type="entry name" value="GATA_zinc_finger"/>
</dbReference>
<keyword evidence="5" id="KW-1185">Reference proteome</keyword>
<sequence length="1372" mass="156165">MIETFNHAKRRQTDKNTNDSSMIGMTPSFTNEINNSTGGVGDASAAAQSVFGTITGDLTREDSDNNNSNNNGEMNNSNNMSSSINPNVNPSINASNINPRLKRSSSNTYNYVSANFVKRRLPNQEEIFPQQSQFLDTSLTGAINQSISVPNTPSKAPTSRRPSLPKKAIDTSSASNYGGAGGGGTYALGSPYCSLPNVSTFVSNVDLASKAAIENSVQKLPCLERNSSNYLQTTPSRLDTPYLSQDQNSNKYYHHGISAYPPVNSGDNSNHHNNMNTNSNTTNNDNDNNNNNTNYYNNHNNRRQNETSKIADIQNSVSVANTNNNNNFDIKENRGNGDCNQDGNNNNGNTNENNFNMNNNGNNNNSINNRSGNNDGRDSNNNSNSNSNNNNNDNNNNNGNRAVPSVVVPSKRSSQALVQKLQDIYKVIVKQEIELQERCSQLTTSQTTELKNLWTIYKINSDLINNYVTFLTTALLPSQTEQDILIGEEIVEIYRIERRLWVYGTITFLDIFKNFSNFMDPEVCCQFITHVFISISNMLGDIPPKYGIPWLQRLGDLSRMAIALYPSGFIDWKLSAEHWYMEAMKFTYSHGKLYYHMSTVQQNTLEAFVNLGKSVFCQDTFIPSQQYMQLVIDNIYQRAFVERNNGNHRNTQLIEYLKHSEVMLLPSFLESADLQQVVLIYFKAKFGCDSNNVNIFDTRKMFCQNPDYLRYFFRHAPAFAESHILQLVGFGDPKNPFALLFELPRFLKDRKDKKEKRRTKSTTVTETSSTMAIDDLEDEQSDRMSTPEGFFGNIETLRFPYSVPSNLEIWNESLNYINMTSLKCSMVVLQKFLKGPLVVALPHFMPWTYFIISLAYKIKDLNHESSRKFWVEFVDRIFPWNTIVSFLNVLIAYMLDNSWKSSLVDSLCGQYSSMGLEDLLDYFNNNEVLPEVWKCWGTLWFDTICNKEQSHVEDLESVGIKNHMFLDAPIDGIAFDANDESGENFWKRACRIIFLFKGLAENFPIGITLSPVAPVYCRRNDVSPYHILKSFSFKLRRGSDSELVPMNPPQPSTTAIDLDHLKNTLEIFEEASWENIHMDTIPMLSVIEGESIFDYAGYRRLHPDYFSYDKNGEFLSASLYTSWYANNNTNNTGVIPAHGSDVDSQRDAVQSVQEMHIFNQIMEPGYCGGFADDLFLRDALYQTAHSSTTYFVLDTTTWLRHFGHIYKLASSGVLKFAICLTTFHELRFLRKPKDENVVEAATRAIITVRQLYSEGKLLPLRFTGNVATHIEEHLEFEEKITWRSHVDEFVIEAVYKAQSKFQEMNQLQLEQEEQQHQLRAHDDRSGLKFVVLVTDDSNMRKKAQDQDVRTFSTKFVFSLCNSIGLRSKICTN</sequence>
<keyword evidence="1" id="KW-0175">Coiled coil</keyword>
<organism evidence="4 5">
    <name type="scientific">Zygosaccharomyces rouxii (strain ATCC 2623 / CBS 732 / NBRC 1130 / NCYC 568 / NRRL Y-229)</name>
    <dbReference type="NCBI Taxonomy" id="559307"/>
    <lineage>
        <taxon>Eukaryota</taxon>
        <taxon>Fungi</taxon>
        <taxon>Dikarya</taxon>
        <taxon>Ascomycota</taxon>
        <taxon>Saccharomycotina</taxon>
        <taxon>Saccharomycetes</taxon>
        <taxon>Saccharomycetales</taxon>
        <taxon>Saccharomycetaceae</taxon>
        <taxon>Zygosaccharomyces</taxon>
    </lineage>
</organism>
<feature type="compositionally biased region" description="Low complexity" evidence="2">
    <location>
        <begin position="65"/>
        <end position="99"/>
    </location>
</feature>
<dbReference type="InterPro" id="IPR002716">
    <property type="entry name" value="PIN_dom"/>
</dbReference>
<dbReference type="PANTHER" id="PTHR23353:SF23">
    <property type="entry name" value="PROTEIN HAIRLESS"/>
    <property type="match status" value="1"/>
</dbReference>
<feature type="region of interest" description="Disordered" evidence="2">
    <location>
        <begin position="145"/>
        <end position="176"/>
    </location>
</feature>
<feature type="domain" description="PIN" evidence="3">
    <location>
        <begin position="1189"/>
        <end position="1341"/>
    </location>
</feature>
<feature type="region of interest" description="Disordered" evidence="2">
    <location>
        <begin position="752"/>
        <end position="786"/>
    </location>
</feature>
<dbReference type="SMART" id="SM00670">
    <property type="entry name" value="PINc"/>
    <property type="match status" value="1"/>
</dbReference>
<feature type="region of interest" description="Disordered" evidence="2">
    <location>
        <begin position="56"/>
        <end position="104"/>
    </location>
</feature>
<dbReference type="HOGENOM" id="CLU_006407_0_0_1"/>
<dbReference type="PANTHER" id="PTHR23353">
    <property type="entry name" value="RAB-GAP/TBC-RELATED"/>
    <property type="match status" value="1"/>
</dbReference>
<dbReference type="EMBL" id="CU928174">
    <property type="protein sequence ID" value="CAR26714.1"/>
    <property type="molecule type" value="Genomic_DNA"/>
</dbReference>
<dbReference type="Proteomes" id="UP000008536">
    <property type="component" value="Chromosome B"/>
</dbReference>
<feature type="compositionally biased region" description="Low complexity" evidence="2">
    <location>
        <begin position="264"/>
        <end position="299"/>
    </location>
</feature>
<name>C5DSF3_ZYGRC</name>
<evidence type="ECO:0000256" key="2">
    <source>
        <dbReference type="SAM" id="MobiDB-lite"/>
    </source>
</evidence>
<feature type="compositionally biased region" description="Low complexity" evidence="2">
    <location>
        <begin position="761"/>
        <end position="770"/>
    </location>
</feature>
<feature type="region of interest" description="Disordered" evidence="2">
    <location>
        <begin position="1"/>
        <end position="23"/>
    </location>
</feature>
<gene>
    <name evidence="4" type="ordered locus">ZYRO0B16412g</name>
</gene>
<protein>
    <submittedName>
        <fullName evidence="4">ZYRO0B16412p</fullName>
    </submittedName>
</protein>
<dbReference type="FunCoup" id="C5DSF3">
    <property type="interactions" value="153"/>
</dbReference>
<feature type="compositionally biased region" description="Polar residues" evidence="2">
    <location>
        <begin position="231"/>
        <end position="251"/>
    </location>
</feature>
<dbReference type="Pfam" id="PF13638">
    <property type="entry name" value="PIN_4"/>
    <property type="match status" value="1"/>
</dbReference>
<proteinExistence type="predicted"/>
<feature type="region of interest" description="Disordered" evidence="2">
    <location>
        <begin position="231"/>
        <end position="301"/>
    </location>
</feature>
<dbReference type="Gene3D" id="3.40.50.1010">
    <property type="entry name" value="5'-nuclease"/>
    <property type="match status" value="1"/>
</dbReference>
<feature type="compositionally biased region" description="Polar residues" evidence="2">
    <location>
        <begin position="145"/>
        <end position="161"/>
    </location>
</feature>
<evidence type="ECO:0000256" key="1">
    <source>
        <dbReference type="SAM" id="Coils"/>
    </source>
</evidence>
<dbReference type="RefSeq" id="XP_002495647.1">
    <property type="nucleotide sequence ID" value="XM_002495602.1"/>
</dbReference>
<dbReference type="InterPro" id="IPR011990">
    <property type="entry name" value="TPR-like_helical_dom_sf"/>
</dbReference>
<evidence type="ECO:0000313" key="5">
    <source>
        <dbReference type="Proteomes" id="UP000008536"/>
    </source>
</evidence>
<feature type="coiled-coil region" evidence="1">
    <location>
        <begin position="1297"/>
        <end position="1324"/>
    </location>
</feature>
<dbReference type="InParanoid" id="C5DSF3"/>
<dbReference type="GeneID" id="8202822"/>
<dbReference type="SUPFAM" id="SSF48452">
    <property type="entry name" value="TPR-like"/>
    <property type="match status" value="1"/>
</dbReference>
<dbReference type="KEGG" id="zro:ZYRO0B16412g"/>
<evidence type="ECO:0000313" key="4">
    <source>
        <dbReference type="EMBL" id="CAR26714.1"/>
    </source>
</evidence>
<feature type="region of interest" description="Disordered" evidence="2">
    <location>
        <begin position="319"/>
        <end position="408"/>
    </location>
</feature>
<feature type="compositionally biased region" description="Low complexity" evidence="2">
    <location>
        <begin position="336"/>
        <end position="408"/>
    </location>
</feature>
<evidence type="ECO:0000259" key="3">
    <source>
        <dbReference type="SMART" id="SM00670"/>
    </source>
</evidence>
<accession>C5DSF3</accession>